<dbReference type="Proteomes" id="UP000663193">
    <property type="component" value="Chromosome 12"/>
</dbReference>
<organism evidence="4 5">
    <name type="scientific">Phaeosphaeria nodorum (strain SN15 / ATCC MYA-4574 / FGSC 10173)</name>
    <name type="common">Glume blotch fungus</name>
    <name type="synonym">Parastagonospora nodorum</name>
    <dbReference type="NCBI Taxonomy" id="321614"/>
    <lineage>
        <taxon>Eukaryota</taxon>
        <taxon>Fungi</taxon>
        <taxon>Dikarya</taxon>
        <taxon>Ascomycota</taxon>
        <taxon>Pezizomycotina</taxon>
        <taxon>Dothideomycetes</taxon>
        <taxon>Pleosporomycetidae</taxon>
        <taxon>Pleosporales</taxon>
        <taxon>Pleosporineae</taxon>
        <taxon>Phaeosphaeriaceae</taxon>
        <taxon>Parastagonospora</taxon>
    </lineage>
</organism>
<evidence type="ECO:0000256" key="2">
    <source>
        <dbReference type="SAM" id="MobiDB-lite"/>
    </source>
</evidence>
<evidence type="ECO:0000256" key="1">
    <source>
        <dbReference type="ARBA" id="ARBA00023242"/>
    </source>
</evidence>
<dbReference type="PROSITE" id="PS00463">
    <property type="entry name" value="ZN2_CY6_FUNGAL_1"/>
    <property type="match status" value="1"/>
</dbReference>
<dbReference type="GO" id="GO:0008270">
    <property type="term" value="F:zinc ion binding"/>
    <property type="evidence" value="ECO:0007669"/>
    <property type="project" value="InterPro"/>
</dbReference>
<reference evidence="5" key="1">
    <citation type="journal article" date="2021" name="BMC Genomics">
        <title>Chromosome-level genome assembly and manually-curated proteome of model necrotroph Parastagonospora nodorum Sn15 reveals a genome-wide trove of candidate effector homologs, and redundancy of virulence-related functions within an accessory chromosome.</title>
        <authorList>
            <person name="Bertazzoni S."/>
            <person name="Jones D.A.B."/>
            <person name="Phan H.T."/>
            <person name="Tan K.-C."/>
            <person name="Hane J.K."/>
        </authorList>
    </citation>
    <scope>NUCLEOTIDE SEQUENCE [LARGE SCALE GENOMIC DNA]</scope>
    <source>
        <strain evidence="5">SN15 / ATCC MYA-4574 / FGSC 10173)</strain>
    </source>
</reference>
<dbReference type="OrthoDB" id="10067394at2759"/>
<dbReference type="InterPro" id="IPR036864">
    <property type="entry name" value="Zn2-C6_fun-type_DNA-bd_sf"/>
</dbReference>
<evidence type="ECO:0000259" key="3">
    <source>
        <dbReference type="PROSITE" id="PS50048"/>
    </source>
</evidence>
<dbReference type="VEuPathDB" id="FungiDB:JI435_308260"/>
<dbReference type="EMBL" id="CP069034">
    <property type="protein sequence ID" value="QRD01525.1"/>
    <property type="molecule type" value="Genomic_DNA"/>
</dbReference>
<dbReference type="PANTHER" id="PTHR47431:SF4">
    <property type="entry name" value="ZN(II)2CYS6 TRANSCRIPTION FACTOR (EUROFUNG)"/>
    <property type="match status" value="1"/>
</dbReference>
<dbReference type="InterPro" id="IPR001138">
    <property type="entry name" value="Zn2Cys6_DnaBD"/>
</dbReference>
<gene>
    <name evidence="4" type="ORF">JI435_308260</name>
</gene>
<sequence>MQLSKSFLSRPPSTRTSSGSTAPRANIPRFAIDPQMEIAAESDADRIERVNLACIQCRARHVKCDASQPVCNRCKRDRKECIYKKSRRGGLDKAALARRKLRLQQEAERTQKEQDGTLSEQSVNDAQCHQPNIISSLLDESALPEIPVDLSDSLLIPNIETQYPNSDLAFHVDSVRLLELYFENFWPSLPIILPVHHLQWRLSNDGHGMETLLLVLQYIGAVYAPWIRLGPGPYKKTAIQALKSPFLAHTPFNVQALLLFAIAEYHSDCKPEGQGQLNLAVKIALELHMNQQAFAQVYGEGSPVLEESWRRTYYFLAIANQDFAVFSNTPIYTLANVSNTVDLPCDDEHFNSGLIPPVMSLHDYEDRELAELEIVFSSIAYFYDLHLIVKSVMDMFVESGTFGEAMIEVHDTKLAIWTSLLPACKKDPLRRDGAIDEVMFAAHMAATIALSGLHRSFSNLVICEEEIATKSFLPMVLFVTPPQQGRAAHTARVLKASEMHTKLLAIPCTMERHNVFTMYMVARLATTQTSACRYLLEDRALAIARDRIRLSIGFLNSMGSVWPLGKMMAKEVNHIARINLSKSHTTVAQIPDSTLETDVPRDDLIFPVNPSAQIDIFSGLTLPIDWETTNCSYASSGHFGIS</sequence>
<name>A0A7U2FEI4_PHANO</name>
<evidence type="ECO:0000313" key="5">
    <source>
        <dbReference type="Proteomes" id="UP000663193"/>
    </source>
</evidence>
<dbReference type="Gene3D" id="4.10.240.10">
    <property type="entry name" value="Zn(2)-C6 fungal-type DNA-binding domain"/>
    <property type="match status" value="1"/>
</dbReference>
<proteinExistence type="predicted"/>
<dbReference type="AlphaFoldDB" id="A0A7U2FEI4"/>
<keyword evidence="5" id="KW-1185">Reference proteome</keyword>
<dbReference type="CDD" id="cd00067">
    <property type="entry name" value="GAL4"/>
    <property type="match status" value="1"/>
</dbReference>
<accession>A0A7U2FEI4</accession>
<feature type="domain" description="Zn(2)-C6 fungal-type" evidence="3">
    <location>
        <begin position="53"/>
        <end position="83"/>
    </location>
</feature>
<feature type="compositionally biased region" description="Low complexity" evidence="2">
    <location>
        <begin position="9"/>
        <end position="25"/>
    </location>
</feature>
<dbReference type="SMART" id="SM00066">
    <property type="entry name" value="GAL4"/>
    <property type="match status" value="1"/>
</dbReference>
<dbReference type="PANTHER" id="PTHR47431">
    <property type="entry name" value="ZN(II)2CYS6 TRANSCRIPTION FACTOR (EUROFUNG)-RELATED"/>
    <property type="match status" value="1"/>
</dbReference>
<protein>
    <recommendedName>
        <fullName evidence="3">Zn(2)-C6 fungal-type domain-containing protein</fullName>
    </recommendedName>
</protein>
<keyword evidence="1" id="KW-0539">Nucleus</keyword>
<dbReference type="PROSITE" id="PS50048">
    <property type="entry name" value="ZN2_CY6_FUNGAL_2"/>
    <property type="match status" value="1"/>
</dbReference>
<feature type="region of interest" description="Disordered" evidence="2">
    <location>
        <begin position="1"/>
        <end position="29"/>
    </location>
</feature>
<dbReference type="Pfam" id="PF00172">
    <property type="entry name" value="Zn_clus"/>
    <property type="match status" value="1"/>
</dbReference>
<evidence type="ECO:0000313" key="4">
    <source>
        <dbReference type="EMBL" id="QRD01525.1"/>
    </source>
</evidence>
<dbReference type="CDD" id="cd12148">
    <property type="entry name" value="fungal_TF_MHR"/>
    <property type="match status" value="1"/>
</dbReference>
<dbReference type="GO" id="GO:0000981">
    <property type="term" value="F:DNA-binding transcription factor activity, RNA polymerase II-specific"/>
    <property type="evidence" value="ECO:0007669"/>
    <property type="project" value="InterPro"/>
</dbReference>
<dbReference type="SUPFAM" id="SSF57701">
    <property type="entry name" value="Zn2/Cys6 DNA-binding domain"/>
    <property type="match status" value="1"/>
</dbReference>